<dbReference type="Pfam" id="PF06707">
    <property type="entry name" value="DUF1194"/>
    <property type="match status" value="1"/>
</dbReference>
<gene>
    <name evidence="1" type="ORF">IBL26_22245</name>
</gene>
<keyword evidence="2" id="KW-1185">Reference proteome</keyword>
<dbReference type="EMBL" id="JACTVA010000061">
    <property type="protein sequence ID" value="MBC9209581.1"/>
    <property type="molecule type" value="Genomic_DNA"/>
</dbReference>
<name>A0ABR7RTB0_9PROT</name>
<organism evidence="1 2">
    <name type="scientific">Teichococcus aerophilus</name>
    <dbReference type="NCBI Taxonomy" id="1224513"/>
    <lineage>
        <taxon>Bacteria</taxon>
        <taxon>Pseudomonadati</taxon>
        <taxon>Pseudomonadota</taxon>
        <taxon>Alphaproteobacteria</taxon>
        <taxon>Acetobacterales</taxon>
        <taxon>Roseomonadaceae</taxon>
        <taxon>Roseomonas</taxon>
    </lineage>
</organism>
<dbReference type="InterPro" id="IPR010607">
    <property type="entry name" value="DUF1194"/>
</dbReference>
<dbReference type="SUPFAM" id="SSF53300">
    <property type="entry name" value="vWA-like"/>
    <property type="match status" value="1"/>
</dbReference>
<comment type="caution">
    <text evidence="1">The sequence shown here is derived from an EMBL/GenBank/DDBJ whole genome shotgun (WGS) entry which is preliminary data.</text>
</comment>
<proteinExistence type="predicted"/>
<dbReference type="RefSeq" id="WP_187786716.1">
    <property type="nucleotide sequence ID" value="NZ_JACTVA010000061.1"/>
</dbReference>
<accession>A0ABR7RTB0</accession>
<sequence length="204" mass="21051">MEAVDMALCLAVDVSASVDFDEFGLMIGGLANAFRQERIIQAIGAGPRGAIAVSVLFWSSQQEVAVPWMRVSGTASATALADAIEASPRLPAPGATALGPGMAAGLAVLGRFEAEAARLVMDVSGDGRHNLGRPPGPVRDIGVAAGITINGLAVLNEEPDLLAHYETDIIGGPGAFAMSCADYADFTDAIQRKLFREIRGGMVA</sequence>
<evidence type="ECO:0000313" key="1">
    <source>
        <dbReference type="EMBL" id="MBC9209581.1"/>
    </source>
</evidence>
<dbReference type="Gene3D" id="3.40.50.410">
    <property type="entry name" value="von Willebrand factor, type A domain"/>
    <property type="match status" value="1"/>
</dbReference>
<protein>
    <submittedName>
        <fullName evidence="1">DUF1194 domain-containing protein</fullName>
    </submittedName>
</protein>
<reference evidence="1 2" key="1">
    <citation type="journal article" date="2013" name="Int. J. Syst. Evol. Microbiol.">
        <title>Roseomonas aerophila sp. nov., isolated from air.</title>
        <authorList>
            <person name="Kim S.J."/>
            <person name="Weon H.Y."/>
            <person name="Ahn J.H."/>
            <person name="Hong S.B."/>
            <person name="Seok S.J."/>
            <person name="Whang K.S."/>
            <person name="Kwon S.W."/>
        </authorList>
    </citation>
    <scope>NUCLEOTIDE SEQUENCE [LARGE SCALE GENOMIC DNA]</scope>
    <source>
        <strain evidence="1 2">NBRC 108923</strain>
    </source>
</reference>
<dbReference type="InterPro" id="IPR036465">
    <property type="entry name" value="vWFA_dom_sf"/>
</dbReference>
<evidence type="ECO:0000313" key="2">
    <source>
        <dbReference type="Proteomes" id="UP000626026"/>
    </source>
</evidence>
<dbReference type="Proteomes" id="UP000626026">
    <property type="component" value="Unassembled WGS sequence"/>
</dbReference>